<evidence type="ECO:0000259" key="3">
    <source>
        <dbReference type="PROSITE" id="PS51228"/>
    </source>
</evidence>
<dbReference type="EMBL" id="JAGTXO010000001">
    <property type="protein sequence ID" value="KAG8470475.1"/>
    <property type="molecule type" value="Genomic_DNA"/>
</dbReference>
<keyword evidence="5" id="KW-1185">Reference proteome</keyword>
<proteinExistence type="inferred from homology"/>
<dbReference type="GO" id="GO:0000062">
    <property type="term" value="F:fatty-acyl-CoA binding"/>
    <property type="evidence" value="ECO:0007669"/>
    <property type="project" value="InterPro"/>
</dbReference>
<dbReference type="Gene3D" id="1.20.80.10">
    <property type="match status" value="1"/>
</dbReference>
<dbReference type="OrthoDB" id="346910at2759"/>
<dbReference type="Proteomes" id="UP000751190">
    <property type="component" value="Unassembled WGS sequence"/>
</dbReference>
<evidence type="ECO:0000313" key="5">
    <source>
        <dbReference type="Proteomes" id="UP000751190"/>
    </source>
</evidence>
<dbReference type="OMA" id="IACPAML"/>
<dbReference type="PROSITE" id="PS51228">
    <property type="entry name" value="ACB_2"/>
    <property type="match status" value="1"/>
</dbReference>
<comment type="caution">
    <text evidence="4">The sequence shown here is derived from an EMBL/GenBank/DDBJ whole genome shotgun (WGS) entry which is preliminary data.</text>
</comment>
<dbReference type="GO" id="GO:0006631">
    <property type="term" value="P:fatty acid metabolic process"/>
    <property type="evidence" value="ECO:0007669"/>
    <property type="project" value="TreeGrafter"/>
</dbReference>
<evidence type="ECO:0000313" key="4">
    <source>
        <dbReference type="EMBL" id="KAG8470475.1"/>
    </source>
</evidence>
<keyword evidence="2" id="KW-0446">Lipid-binding</keyword>
<dbReference type="InterPro" id="IPR014352">
    <property type="entry name" value="FERM/acyl-CoA-bd_prot_sf"/>
</dbReference>
<feature type="domain" description="ACB" evidence="3">
    <location>
        <begin position="9"/>
        <end position="91"/>
    </location>
</feature>
<dbReference type="PRINTS" id="PR00689">
    <property type="entry name" value="ACOABINDINGP"/>
</dbReference>
<dbReference type="PANTHER" id="PTHR23310:SF62">
    <property type="entry name" value="ACYL-COA BINDING PROTEIN 1, ISOFORM A"/>
    <property type="match status" value="1"/>
</dbReference>
<dbReference type="SUPFAM" id="SSF47027">
    <property type="entry name" value="Acyl-CoA binding protein"/>
    <property type="match status" value="1"/>
</dbReference>
<dbReference type="InterPro" id="IPR000582">
    <property type="entry name" value="Acyl-CoA-binding_protein"/>
</dbReference>
<protein>
    <recommendedName>
        <fullName evidence="3">ACB domain-containing protein</fullName>
    </recommendedName>
</protein>
<dbReference type="AlphaFoldDB" id="A0A8J5XYW4"/>
<sequence length="91" mass="9938">MAPETVEDLQQLFELTAERVKPLTNLGNSDKLALYALYKQSTVGDNDTPQPGMFAVTDRAKWSAWTAHKGKSAAEAKAEYIGLAERILGAK</sequence>
<dbReference type="InterPro" id="IPR035984">
    <property type="entry name" value="Acyl-CoA-binding_sf"/>
</dbReference>
<dbReference type="PANTHER" id="PTHR23310">
    <property type="entry name" value="ACYL-COA-BINDING PROTEIN, ACBP"/>
    <property type="match status" value="1"/>
</dbReference>
<gene>
    <name evidence="4" type="ORF">KFE25_008896</name>
</gene>
<evidence type="ECO:0000256" key="1">
    <source>
        <dbReference type="ARBA" id="ARBA00005567"/>
    </source>
</evidence>
<dbReference type="Pfam" id="PF00887">
    <property type="entry name" value="ACBP"/>
    <property type="match status" value="1"/>
</dbReference>
<reference evidence="4" key="1">
    <citation type="submission" date="2021-05" db="EMBL/GenBank/DDBJ databases">
        <title>The genome of the haptophyte Pavlova lutheri (Diacronema luteri, Pavlovales) - a model for lipid biosynthesis in eukaryotic algae.</title>
        <authorList>
            <person name="Hulatt C.J."/>
            <person name="Posewitz M.C."/>
        </authorList>
    </citation>
    <scope>NUCLEOTIDE SEQUENCE</scope>
    <source>
        <strain evidence="4">NIVA-4/92</strain>
    </source>
</reference>
<organism evidence="4 5">
    <name type="scientific">Diacronema lutheri</name>
    <name type="common">Unicellular marine alga</name>
    <name type="synonym">Monochrysis lutheri</name>
    <dbReference type="NCBI Taxonomy" id="2081491"/>
    <lineage>
        <taxon>Eukaryota</taxon>
        <taxon>Haptista</taxon>
        <taxon>Haptophyta</taxon>
        <taxon>Pavlovophyceae</taxon>
        <taxon>Pavlovales</taxon>
        <taxon>Pavlovaceae</taxon>
        <taxon>Diacronema</taxon>
    </lineage>
</organism>
<name>A0A8J5XYW4_DIALT</name>
<evidence type="ECO:0000256" key="2">
    <source>
        <dbReference type="ARBA" id="ARBA00023121"/>
    </source>
</evidence>
<accession>A0A8J5XYW4</accession>
<comment type="similarity">
    <text evidence="1">Belongs to the ACBP family.</text>
</comment>